<dbReference type="Gene3D" id="1.10.8.50">
    <property type="match status" value="1"/>
</dbReference>
<dbReference type="SMART" id="SM00898">
    <property type="entry name" value="Fapy_DNA_glyco"/>
    <property type="match status" value="1"/>
</dbReference>
<dbReference type="GO" id="GO:0008270">
    <property type="term" value="F:zinc ion binding"/>
    <property type="evidence" value="ECO:0007669"/>
    <property type="project" value="UniProtKB-KW"/>
</dbReference>
<evidence type="ECO:0000313" key="19">
    <source>
        <dbReference type="EMBL" id="GLY83149.1"/>
    </source>
</evidence>
<dbReference type="Pfam" id="PF06827">
    <property type="entry name" value="zf-FPG_IleRS"/>
    <property type="match status" value="1"/>
</dbReference>
<dbReference type="PANTHER" id="PTHR22993">
    <property type="entry name" value="FORMAMIDOPYRIMIDINE-DNA GLYCOSYLASE"/>
    <property type="match status" value="1"/>
</dbReference>
<evidence type="ECO:0000256" key="5">
    <source>
        <dbReference type="ARBA" id="ARBA00022763"/>
    </source>
</evidence>
<reference evidence="19" key="1">
    <citation type="submission" date="2023-03" db="EMBL/GenBank/DDBJ databases">
        <title>Actinoallomurus iriomotensis NBRC 103684.</title>
        <authorList>
            <person name="Ichikawa N."/>
            <person name="Sato H."/>
            <person name="Tonouchi N."/>
        </authorList>
    </citation>
    <scope>NUCLEOTIDE SEQUENCE</scope>
    <source>
        <strain evidence="19">NBRC 103684</strain>
    </source>
</reference>
<dbReference type="Proteomes" id="UP001165074">
    <property type="component" value="Unassembled WGS sequence"/>
</dbReference>
<dbReference type="Pfam" id="PF06831">
    <property type="entry name" value="H2TH"/>
    <property type="match status" value="1"/>
</dbReference>
<dbReference type="SMART" id="SM01232">
    <property type="entry name" value="H2TH"/>
    <property type="match status" value="1"/>
</dbReference>
<dbReference type="InterPro" id="IPR015886">
    <property type="entry name" value="H2TH_FPG"/>
</dbReference>
<dbReference type="PROSITE" id="PS01242">
    <property type="entry name" value="ZF_FPG_1"/>
    <property type="match status" value="1"/>
</dbReference>
<evidence type="ECO:0000256" key="14">
    <source>
        <dbReference type="ARBA" id="ARBA00044632"/>
    </source>
</evidence>
<evidence type="ECO:0000259" key="17">
    <source>
        <dbReference type="PROSITE" id="PS51066"/>
    </source>
</evidence>
<comment type="catalytic activity">
    <reaction evidence="1">
        <text>Hydrolysis of DNA containing ring-opened 7-methylguanine residues, releasing 2,6-diamino-4-hydroxy-5-(N-methyl)formamidopyrimidine.</text>
        <dbReference type="EC" id="3.2.2.23"/>
    </reaction>
</comment>
<dbReference type="PROSITE" id="PS51066">
    <property type="entry name" value="ZF_FPG_2"/>
    <property type="match status" value="1"/>
</dbReference>
<dbReference type="InterPro" id="IPR010979">
    <property type="entry name" value="Ribosomal_uS13-like_H2TH"/>
</dbReference>
<evidence type="ECO:0000256" key="10">
    <source>
        <dbReference type="ARBA" id="ARBA00023204"/>
    </source>
</evidence>
<keyword evidence="13" id="KW-0326">Glycosidase</keyword>
<evidence type="ECO:0000256" key="13">
    <source>
        <dbReference type="ARBA" id="ARBA00023295"/>
    </source>
</evidence>
<evidence type="ECO:0000256" key="15">
    <source>
        <dbReference type="PROSITE-ProRule" id="PRU00391"/>
    </source>
</evidence>
<comment type="caution">
    <text evidence="19">The sequence shown here is derived from an EMBL/GenBank/DDBJ whole genome shotgun (WGS) entry which is preliminary data.</text>
</comment>
<accession>A0A9W6RWL5</accession>
<evidence type="ECO:0000256" key="9">
    <source>
        <dbReference type="ARBA" id="ARBA00023125"/>
    </source>
</evidence>
<dbReference type="InterPro" id="IPR015887">
    <property type="entry name" value="DNA_glyclase_Znf_dom_DNA_BS"/>
</dbReference>
<keyword evidence="5" id="KW-0227">DNA damage</keyword>
<name>A0A9W6RWL5_9ACTN</name>
<evidence type="ECO:0000256" key="6">
    <source>
        <dbReference type="ARBA" id="ARBA00022771"/>
    </source>
</evidence>
<comment type="cofactor">
    <cofactor evidence="2">
        <name>Zn(2+)</name>
        <dbReference type="ChEBI" id="CHEBI:29105"/>
    </cofactor>
</comment>
<feature type="compositionally biased region" description="Low complexity" evidence="16">
    <location>
        <begin position="264"/>
        <end position="274"/>
    </location>
</feature>
<dbReference type="RefSeq" id="WP_285567309.1">
    <property type="nucleotide sequence ID" value="NZ_BSTK01000002.1"/>
</dbReference>
<dbReference type="InterPro" id="IPR000214">
    <property type="entry name" value="Znf_DNA_glyclase/AP_lyase"/>
</dbReference>
<comment type="catalytic activity">
    <reaction evidence="14">
        <text>2'-deoxyribonucleotide-(2'-deoxyribose 5'-phosphate)-2'-deoxyribonucleotide-DNA = a 3'-end 2'-deoxyribonucleotide-(2,3-dehydro-2,3-deoxyribose 5'-phosphate)-DNA + a 5'-end 5'-phospho-2'-deoxyribonucleoside-DNA + H(+)</text>
        <dbReference type="Rhea" id="RHEA:66592"/>
        <dbReference type="Rhea" id="RHEA-COMP:13180"/>
        <dbReference type="Rhea" id="RHEA-COMP:16897"/>
        <dbReference type="Rhea" id="RHEA-COMP:17067"/>
        <dbReference type="ChEBI" id="CHEBI:15378"/>
        <dbReference type="ChEBI" id="CHEBI:136412"/>
        <dbReference type="ChEBI" id="CHEBI:157695"/>
        <dbReference type="ChEBI" id="CHEBI:167181"/>
        <dbReference type="EC" id="4.2.99.18"/>
    </reaction>
</comment>
<dbReference type="CDD" id="cd08966">
    <property type="entry name" value="EcFpg-like_N"/>
    <property type="match status" value="1"/>
</dbReference>
<dbReference type="SUPFAM" id="SSF46946">
    <property type="entry name" value="S13-like H2TH domain"/>
    <property type="match status" value="1"/>
</dbReference>
<evidence type="ECO:0000256" key="3">
    <source>
        <dbReference type="ARBA" id="ARBA00009409"/>
    </source>
</evidence>
<dbReference type="InterPro" id="IPR012319">
    <property type="entry name" value="FPG_cat"/>
</dbReference>
<dbReference type="PROSITE" id="PS51068">
    <property type="entry name" value="FPG_CAT"/>
    <property type="match status" value="1"/>
</dbReference>
<keyword evidence="20" id="KW-1185">Reference proteome</keyword>
<sequence>MPELPDVEGFRRVVADHGTGRRITSVRVDDPQVLRGVDPEKLAGTLTGLSLGEPERHGKWLAVPLSGDPVLLLHFGMTGAMVWDDGTSPAHAHDRVTFVLPDGELRFRDMRKLRGIWLAADRPDADRLLAPLGPDALTVGREEFASAVRTRRRVKATLMDQSALAGLGNLLTDEICWRAGVHPRRSGDDLSEEELATLHRAMRRVLRGAIPTGRVPGRRTWLTGRREDPDPTCPRCGTRLSRGRVAGRTTVWCPRCQPEPPPRRGNGPRRSTAR</sequence>
<keyword evidence="10" id="KW-0234">DNA repair</keyword>
<feature type="domain" description="FPG-type" evidence="17">
    <location>
        <begin position="221"/>
        <end position="258"/>
    </location>
</feature>
<protein>
    <submittedName>
        <fullName evidence="19">Formamidopyrimidine-DNA glycosylase</fullName>
    </submittedName>
</protein>
<dbReference type="PANTHER" id="PTHR22993:SF9">
    <property type="entry name" value="FORMAMIDOPYRIMIDINE-DNA GLYCOSYLASE"/>
    <property type="match status" value="1"/>
</dbReference>
<feature type="region of interest" description="Disordered" evidence="16">
    <location>
        <begin position="255"/>
        <end position="274"/>
    </location>
</feature>
<dbReference type="Gene3D" id="3.20.190.10">
    <property type="entry name" value="MutM-like, N-terminal"/>
    <property type="match status" value="1"/>
</dbReference>
<keyword evidence="9" id="KW-0238">DNA-binding</keyword>
<dbReference type="Pfam" id="PF01149">
    <property type="entry name" value="Fapy_DNA_glyco"/>
    <property type="match status" value="1"/>
</dbReference>
<dbReference type="GO" id="GO:0140078">
    <property type="term" value="F:class I DNA-(apurinic or apyrimidinic site) endonuclease activity"/>
    <property type="evidence" value="ECO:0007669"/>
    <property type="project" value="UniProtKB-EC"/>
</dbReference>
<evidence type="ECO:0000256" key="7">
    <source>
        <dbReference type="ARBA" id="ARBA00022801"/>
    </source>
</evidence>
<evidence type="ECO:0000256" key="12">
    <source>
        <dbReference type="ARBA" id="ARBA00023268"/>
    </source>
</evidence>
<dbReference type="AlphaFoldDB" id="A0A9W6RWL5"/>
<dbReference type="InterPro" id="IPR035937">
    <property type="entry name" value="FPG_N"/>
</dbReference>
<gene>
    <name evidence="19" type="primary">mutM</name>
    <name evidence="19" type="ORF">Airi02_010790</name>
</gene>
<evidence type="ECO:0000256" key="1">
    <source>
        <dbReference type="ARBA" id="ARBA00001668"/>
    </source>
</evidence>
<keyword evidence="11" id="KW-0456">Lyase</keyword>
<evidence type="ECO:0000256" key="11">
    <source>
        <dbReference type="ARBA" id="ARBA00023239"/>
    </source>
</evidence>
<dbReference type="GO" id="GO:0006284">
    <property type="term" value="P:base-excision repair"/>
    <property type="evidence" value="ECO:0007669"/>
    <property type="project" value="InterPro"/>
</dbReference>
<dbReference type="EMBL" id="BSTK01000002">
    <property type="protein sequence ID" value="GLY83149.1"/>
    <property type="molecule type" value="Genomic_DNA"/>
</dbReference>
<evidence type="ECO:0000313" key="20">
    <source>
        <dbReference type="Proteomes" id="UP001165074"/>
    </source>
</evidence>
<dbReference type="GO" id="GO:0003684">
    <property type="term" value="F:damaged DNA binding"/>
    <property type="evidence" value="ECO:0007669"/>
    <property type="project" value="InterPro"/>
</dbReference>
<proteinExistence type="inferred from homology"/>
<keyword evidence="7" id="KW-0378">Hydrolase</keyword>
<dbReference type="GO" id="GO:0008534">
    <property type="term" value="F:oxidized purine nucleobase lesion DNA N-glycosylase activity"/>
    <property type="evidence" value="ECO:0007669"/>
    <property type="project" value="UniProtKB-EC"/>
</dbReference>
<keyword evidence="4" id="KW-0479">Metal-binding</keyword>
<organism evidence="19 20">
    <name type="scientific">Actinoallomurus iriomotensis</name>
    <dbReference type="NCBI Taxonomy" id="478107"/>
    <lineage>
        <taxon>Bacteria</taxon>
        <taxon>Bacillati</taxon>
        <taxon>Actinomycetota</taxon>
        <taxon>Actinomycetes</taxon>
        <taxon>Streptosporangiales</taxon>
        <taxon>Thermomonosporaceae</taxon>
        <taxon>Actinoallomurus</taxon>
    </lineage>
</organism>
<evidence type="ECO:0000259" key="18">
    <source>
        <dbReference type="PROSITE" id="PS51068"/>
    </source>
</evidence>
<evidence type="ECO:0000256" key="16">
    <source>
        <dbReference type="SAM" id="MobiDB-lite"/>
    </source>
</evidence>
<keyword evidence="12" id="KW-0511">Multifunctional enzyme</keyword>
<evidence type="ECO:0000256" key="8">
    <source>
        <dbReference type="ARBA" id="ARBA00022833"/>
    </source>
</evidence>
<evidence type="ECO:0000256" key="2">
    <source>
        <dbReference type="ARBA" id="ARBA00001947"/>
    </source>
</evidence>
<dbReference type="SUPFAM" id="SSF81624">
    <property type="entry name" value="N-terminal domain of MutM-like DNA repair proteins"/>
    <property type="match status" value="1"/>
</dbReference>
<keyword evidence="8" id="KW-0862">Zinc</keyword>
<evidence type="ECO:0000256" key="4">
    <source>
        <dbReference type="ARBA" id="ARBA00022723"/>
    </source>
</evidence>
<keyword evidence="6 15" id="KW-0863">Zinc-finger</keyword>
<dbReference type="SUPFAM" id="SSF57716">
    <property type="entry name" value="Glucocorticoid receptor-like (DNA-binding domain)"/>
    <property type="match status" value="1"/>
</dbReference>
<comment type="similarity">
    <text evidence="3">Belongs to the FPG family.</text>
</comment>
<feature type="domain" description="Formamidopyrimidine-DNA glycosylase catalytic" evidence="18">
    <location>
        <begin position="2"/>
        <end position="114"/>
    </location>
</feature>
<dbReference type="InterPro" id="IPR010663">
    <property type="entry name" value="Znf_FPG/IleRS"/>
</dbReference>